<dbReference type="CDD" id="cd01425">
    <property type="entry name" value="RPS2"/>
    <property type="match status" value="1"/>
</dbReference>
<dbReference type="Proteomes" id="UP000179258">
    <property type="component" value="Unassembled WGS sequence"/>
</dbReference>
<dbReference type="HAMAP" id="MF_00291_B">
    <property type="entry name" value="Ribosomal_uS2_B"/>
    <property type="match status" value="1"/>
</dbReference>
<dbReference type="EMBL" id="MHTX01000036">
    <property type="protein sequence ID" value="OHA67642.1"/>
    <property type="molecule type" value="Genomic_DNA"/>
</dbReference>
<accession>A0A1G2R5W4</accession>
<dbReference type="GO" id="GO:0003735">
    <property type="term" value="F:structural constituent of ribosome"/>
    <property type="evidence" value="ECO:0007669"/>
    <property type="project" value="InterPro"/>
</dbReference>
<dbReference type="GO" id="GO:0006412">
    <property type="term" value="P:translation"/>
    <property type="evidence" value="ECO:0007669"/>
    <property type="project" value="UniProtKB-UniRule"/>
</dbReference>
<dbReference type="PRINTS" id="PR00395">
    <property type="entry name" value="RIBOSOMALS2"/>
</dbReference>
<evidence type="ECO:0000256" key="2">
    <source>
        <dbReference type="ARBA" id="ARBA00022980"/>
    </source>
</evidence>
<evidence type="ECO:0000256" key="5">
    <source>
        <dbReference type="HAMAP-Rule" id="MF_00291"/>
    </source>
</evidence>
<evidence type="ECO:0000256" key="3">
    <source>
        <dbReference type="ARBA" id="ARBA00023274"/>
    </source>
</evidence>
<sequence>MLSEKPDVQKDEFSLDIAEMAKAGLHFGQRTSKTHPKMLPYVFGVRNAIHVIDLEKTLPVFREALQFIRSLAADKKKILFVGTKIQHKDAVRKTAEACEMPYVTERWLGGTFTNFGIMAKRIEHLKELEQKKAEGALAQYTKKERARIDEEMERLDKKFHGIKNIEKLPDAIFVCDINKEAGAIKEARMKGIPVIGICDTNADPTRVNFAIPANDDAISSVRYILDKIRETILGATKND</sequence>
<dbReference type="SUPFAM" id="SSF52313">
    <property type="entry name" value="Ribosomal protein S2"/>
    <property type="match status" value="1"/>
</dbReference>
<dbReference type="AlphaFoldDB" id="A0A1G2R5W4"/>
<dbReference type="InterPro" id="IPR001865">
    <property type="entry name" value="Ribosomal_uS2"/>
</dbReference>
<dbReference type="Gene3D" id="1.10.287.610">
    <property type="entry name" value="Helix hairpin bin"/>
    <property type="match status" value="1"/>
</dbReference>
<keyword evidence="3 5" id="KW-0687">Ribonucleoprotein</keyword>
<evidence type="ECO:0000256" key="4">
    <source>
        <dbReference type="ARBA" id="ARBA00035256"/>
    </source>
</evidence>
<name>A0A1G2R5W4_9BACT</name>
<dbReference type="PANTHER" id="PTHR12534">
    <property type="entry name" value="30S RIBOSOMAL PROTEIN S2 PROKARYOTIC AND ORGANELLAR"/>
    <property type="match status" value="1"/>
</dbReference>
<dbReference type="InterPro" id="IPR023591">
    <property type="entry name" value="Ribosomal_uS2_flav_dom_sf"/>
</dbReference>
<dbReference type="PANTHER" id="PTHR12534:SF0">
    <property type="entry name" value="SMALL RIBOSOMAL SUBUNIT PROTEIN US2M"/>
    <property type="match status" value="1"/>
</dbReference>
<dbReference type="NCBIfam" id="TIGR01011">
    <property type="entry name" value="rpsB_bact"/>
    <property type="match status" value="1"/>
</dbReference>
<keyword evidence="2 5" id="KW-0689">Ribosomal protein</keyword>
<evidence type="ECO:0000313" key="8">
    <source>
        <dbReference type="Proteomes" id="UP000179258"/>
    </source>
</evidence>
<evidence type="ECO:0000313" key="7">
    <source>
        <dbReference type="EMBL" id="OHA67642.1"/>
    </source>
</evidence>
<gene>
    <name evidence="5" type="primary">rpsB</name>
    <name evidence="7" type="ORF">A3D59_03695</name>
</gene>
<comment type="similarity">
    <text evidence="1 5 6">Belongs to the universal ribosomal protein uS2 family.</text>
</comment>
<dbReference type="InterPro" id="IPR005706">
    <property type="entry name" value="Ribosomal_uS2_bac/mit/plastid"/>
</dbReference>
<dbReference type="GO" id="GO:0022627">
    <property type="term" value="C:cytosolic small ribosomal subunit"/>
    <property type="evidence" value="ECO:0007669"/>
    <property type="project" value="TreeGrafter"/>
</dbReference>
<dbReference type="PROSITE" id="PS00963">
    <property type="entry name" value="RIBOSOMAL_S2_2"/>
    <property type="match status" value="1"/>
</dbReference>
<dbReference type="Gene3D" id="3.40.50.10490">
    <property type="entry name" value="Glucose-6-phosphate isomerase like protein, domain 1"/>
    <property type="match status" value="1"/>
</dbReference>
<evidence type="ECO:0000256" key="1">
    <source>
        <dbReference type="ARBA" id="ARBA00006242"/>
    </source>
</evidence>
<dbReference type="InterPro" id="IPR018130">
    <property type="entry name" value="Ribosomal_uS2_CS"/>
</dbReference>
<dbReference type="Pfam" id="PF00318">
    <property type="entry name" value="Ribosomal_S2"/>
    <property type="match status" value="1"/>
</dbReference>
<protein>
    <recommendedName>
        <fullName evidence="4 5">Small ribosomal subunit protein uS2</fullName>
    </recommendedName>
</protein>
<reference evidence="7 8" key="1">
    <citation type="journal article" date="2016" name="Nat. Commun.">
        <title>Thousands of microbial genomes shed light on interconnected biogeochemical processes in an aquifer system.</title>
        <authorList>
            <person name="Anantharaman K."/>
            <person name="Brown C.T."/>
            <person name="Hug L.A."/>
            <person name="Sharon I."/>
            <person name="Castelle C.J."/>
            <person name="Probst A.J."/>
            <person name="Thomas B.C."/>
            <person name="Singh A."/>
            <person name="Wilkins M.J."/>
            <person name="Karaoz U."/>
            <person name="Brodie E.L."/>
            <person name="Williams K.H."/>
            <person name="Hubbard S.S."/>
            <person name="Banfield J.F."/>
        </authorList>
    </citation>
    <scope>NUCLEOTIDE SEQUENCE [LARGE SCALE GENOMIC DNA]</scope>
</reference>
<proteinExistence type="inferred from homology"/>
<comment type="caution">
    <text evidence="7">The sequence shown here is derived from an EMBL/GenBank/DDBJ whole genome shotgun (WGS) entry which is preliminary data.</text>
</comment>
<organism evidence="7 8">
    <name type="scientific">Candidatus Wildermuthbacteria bacterium RIFCSPHIGHO2_02_FULL_47_17</name>
    <dbReference type="NCBI Taxonomy" id="1802452"/>
    <lineage>
        <taxon>Bacteria</taxon>
        <taxon>Candidatus Wildermuthiibacteriota</taxon>
    </lineage>
</organism>
<evidence type="ECO:0000256" key="6">
    <source>
        <dbReference type="RuleBase" id="RU003631"/>
    </source>
</evidence>